<feature type="domain" description="RING-type" evidence="10">
    <location>
        <begin position="698"/>
        <end position="739"/>
    </location>
</feature>
<dbReference type="InterPro" id="IPR013083">
    <property type="entry name" value="Znf_RING/FYVE/PHD"/>
</dbReference>
<feature type="region of interest" description="Disordered" evidence="9">
    <location>
        <begin position="13"/>
        <end position="36"/>
    </location>
</feature>
<name>A0A2A2LL66_9BILA</name>
<keyword evidence="4 8" id="KW-0863">Zinc-finger</keyword>
<keyword evidence="5" id="KW-0862">Zinc</keyword>
<proteinExistence type="predicted"/>
<dbReference type="EMBL" id="LIAE01006625">
    <property type="protein sequence ID" value="PAV86855.1"/>
    <property type="molecule type" value="Genomic_DNA"/>
</dbReference>
<dbReference type="CDD" id="cd16474">
    <property type="entry name" value="RING-H2_RNF111-like"/>
    <property type="match status" value="1"/>
</dbReference>
<feature type="region of interest" description="Disordered" evidence="9">
    <location>
        <begin position="451"/>
        <end position="470"/>
    </location>
</feature>
<dbReference type="Pfam" id="PF13639">
    <property type="entry name" value="zf-RING_2"/>
    <property type="match status" value="1"/>
</dbReference>
<dbReference type="InterPro" id="IPR001841">
    <property type="entry name" value="Znf_RING"/>
</dbReference>
<dbReference type="SMART" id="SM00184">
    <property type="entry name" value="RING"/>
    <property type="match status" value="1"/>
</dbReference>
<keyword evidence="3" id="KW-0479">Metal-binding</keyword>
<feature type="compositionally biased region" description="Low complexity" evidence="9">
    <location>
        <begin position="300"/>
        <end position="317"/>
    </location>
</feature>
<dbReference type="GO" id="GO:0016020">
    <property type="term" value="C:membrane"/>
    <property type="evidence" value="ECO:0007669"/>
    <property type="project" value="UniProtKB-SubCell"/>
</dbReference>
<feature type="compositionally biased region" description="Low complexity" evidence="9">
    <location>
        <begin position="14"/>
        <end position="36"/>
    </location>
</feature>
<evidence type="ECO:0000256" key="1">
    <source>
        <dbReference type="ARBA" id="ARBA00004370"/>
    </source>
</evidence>
<evidence type="ECO:0000256" key="5">
    <source>
        <dbReference type="ARBA" id="ARBA00022833"/>
    </source>
</evidence>
<keyword evidence="6" id="KW-1133">Transmembrane helix</keyword>
<reference evidence="11 12" key="1">
    <citation type="journal article" date="2017" name="Curr. Biol.">
        <title>Genome architecture and evolution of a unichromosomal asexual nematode.</title>
        <authorList>
            <person name="Fradin H."/>
            <person name="Zegar C."/>
            <person name="Gutwein M."/>
            <person name="Lucas J."/>
            <person name="Kovtun M."/>
            <person name="Corcoran D."/>
            <person name="Baugh L.R."/>
            <person name="Kiontke K."/>
            <person name="Gunsalus K."/>
            <person name="Fitch D.H."/>
            <person name="Piano F."/>
        </authorList>
    </citation>
    <scope>NUCLEOTIDE SEQUENCE [LARGE SCALE GENOMIC DNA]</scope>
    <source>
        <strain evidence="11">PF1309</strain>
    </source>
</reference>
<dbReference type="STRING" id="2018661.A0A2A2LL66"/>
<dbReference type="Proteomes" id="UP000218231">
    <property type="component" value="Unassembled WGS sequence"/>
</dbReference>
<dbReference type="PROSITE" id="PS50089">
    <property type="entry name" value="ZF_RING_2"/>
    <property type="match status" value="1"/>
</dbReference>
<comment type="caution">
    <text evidence="11">The sequence shown here is derived from an EMBL/GenBank/DDBJ whole genome shotgun (WGS) entry which is preliminary data.</text>
</comment>
<comment type="subcellular location">
    <subcellularLocation>
        <location evidence="1">Membrane</location>
    </subcellularLocation>
</comment>
<evidence type="ECO:0000313" key="11">
    <source>
        <dbReference type="EMBL" id="PAV86855.1"/>
    </source>
</evidence>
<evidence type="ECO:0000256" key="6">
    <source>
        <dbReference type="ARBA" id="ARBA00022989"/>
    </source>
</evidence>
<evidence type="ECO:0000256" key="8">
    <source>
        <dbReference type="PROSITE-ProRule" id="PRU00175"/>
    </source>
</evidence>
<dbReference type="GO" id="GO:0008270">
    <property type="term" value="F:zinc ion binding"/>
    <property type="evidence" value="ECO:0007669"/>
    <property type="project" value="UniProtKB-KW"/>
</dbReference>
<evidence type="ECO:0000256" key="2">
    <source>
        <dbReference type="ARBA" id="ARBA00022692"/>
    </source>
</evidence>
<dbReference type="PANTHER" id="PTHR46539:SF9">
    <property type="entry name" value="RING-H2 FINGER PROTEIN ATL56"/>
    <property type="match status" value="1"/>
</dbReference>
<feature type="region of interest" description="Disordered" evidence="9">
    <location>
        <begin position="285"/>
        <end position="409"/>
    </location>
</feature>
<feature type="compositionally biased region" description="Polar residues" evidence="9">
    <location>
        <begin position="350"/>
        <end position="371"/>
    </location>
</feature>
<keyword evidence="2" id="KW-0812">Transmembrane</keyword>
<feature type="compositionally biased region" description="Polar residues" evidence="9">
    <location>
        <begin position="393"/>
        <end position="409"/>
    </location>
</feature>
<dbReference type="SUPFAM" id="SSF57850">
    <property type="entry name" value="RING/U-box"/>
    <property type="match status" value="1"/>
</dbReference>
<gene>
    <name evidence="11" type="ORF">WR25_13172</name>
</gene>
<feature type="compositionally biased region" description="Basic and acidic residues" evidence="9">
    <location>
        <begin position="319"/>
        <end position="330"/>
    </location>
</feature>
<keyword evidence="7" id="KW-0472">Membrane</keyword>
<evidence type="ECO:0000256" key="3">
    <source>
        <dbReference type="ARBA" id="ARBA00022723"/>
    </source>
</evidence>
<dbReference type="PANTHER" id="PTHR46539">
    <property type="entry name" value="E3 UBIQUITIN-PROTEIN LIGASE ATL42"/>
    <property type="match status" value="1"/>
</dbReference>
<evidence type="ECO:0000259" key="10">
    <source>
        <dbReference type="PROSITE" id="PS50089"/>
    </source>
</evidence>
<protein>
    <recommendedName>
        <fullName evidence="10">RING-type domain-containing protein</fullName>
    </recommendedName>
</protein>
<evidence type="ECO:0000256" key="9">
    <source>
        <dbReference type="SAM" id="MobiDB-lite"/>
    </source>
</evidence>
<accession>A0A2A2LL66</accession>
<dbReference type="AlphaFoldDB" id="A0A2A2LL66"/>
<organism evidence="11 12">
    <name type="scientific">Diploscapter pachys</name>
    <dbReference type="NCBI Taxonomy" id="2018661"/>
    <lineage>
        <taxon>Eukaryota</taxon>
        <taxon>Metazoa</taxon>
        <taxon>Ecdysozoa</taxon>
        <taxon>Nematoda</taxon>
        <taxon>Chromadorea</taxon>
        <taxon>Rhabditida</taxon>
        <taxon>Rhabditina</taxon>
        <taxon>Rhabditomorpha</taxon>
        <taxon>Rhabditoidea</taxon>
        <taxon>Rhabditidae</taxon>
        <taxon>Diploscapter</taxon>
    </lineage>
</organism>
<keyword evidence="12" id="KW-1185">Reference proteome</keyword>
<evidence type="ECO:0000256" key="7">
    <source>
        <dbReference type="ARBA" id="ARBA00023136"/>
    </source>
</evidence>
<dbReference type="Gene3D" id="3.30.40.10">
    <property type="entry name" value="Zinc/RING finger domain, C3HC4 (zinc finger)"/>
    <property type="match status" value="1"/>
</dbReference>
<evidence type="ECO:0000313" key="12">
    <source>
        <dbReference type="Proteomes" id="UP000218231"/>
    </source>
</evidence>
<evidence type="ECO:0000256" key="4">
    <source>
        <dbReference type="ARBA" id="ARBA00022771"/>
    </source>
</evidence>
<dbReference type="OrthoDB" id="9984778at2759"/>
<sequence>MDLPTTIPLATVRPQQQPSASQAANQGNQSSAGSLQASLQHQVNQINAAAAVANVTAAQIAAIQNAMLSAQAQGAATSMAAAGLATVRQQLGYATAPSAQHNSGQPAPSNASASLHPYHLPLELIYHQPSFVFPPQHQTAAAAAAAITPCLLTQAVCQSCAFSSPSQPCNIHHAPIPYGQATSYTAAVAAVATAANSSQLAPGIAHQHLAVAATAPAPINLNQPGNLLNPHHGHLGSSGSTSIPHIHRDEAAIRQDLESARHHSYIQPVSIRSIRIKRSAVAAALNSSRNSSRTHRNDHTNSSSQNRGNQGSTGNGSENSRDRERIHDGCSRPVAKLRRVASDSGREMQAFQSDLTDTQHSSSEPILQNQQSSGSSGNGSGSGSSGRDSGSSNLQVVTGPVVTTPSNTTHSLQLNSQAMSSIYAQVNDAVLRTACSLCCLGSNGQHYRQASAQQAGSSQSGSAASVNPPPASAIISPAPLPFCSGDNPNCPGLIRANQIAQTAAVHQPAQPHQPGVGQIQTCSPCVCAYCPHGNGSASTATAQTGIAMPVQTVAAHQIPSSAQAALSAGIQIVPATDPAAALARIAASPMTQAQLRQHILSNQSLTAQGPTRFYHSIMLTPTRPVSSIPNLLEYSMLIMPSDALNFGERTLERHHMFAPPPPSEPQPVGVSPQDIEKCTEKIQFVKDIEIPDSEVERCTVCLDEFQNGEEVRTLKCAHLFHVNCIDKWLVYNKKCPVCRLDVDKHNEGLVEEENNTTAAAT</sequence>